<dbReference type="Gene3D" id="1.10.238.10">
    <property type="entry name" value="EF-hand"/>
    <property type="match status" value="2"/>
</dbReference>
<accession>A0A8T2T945</accession>
<dbReference type="InterPro" id="IPR050145">
    <property type="entry name" value="Centrin_CML-like"/>
</dbReference>
<protein>
    <recommendedName>
        <fullName evidence="3">EF-hand domain-containing protein</fullName>
    </recommendedName>
</protein>
<dbReference type="PANTHER" id="PTHR23050">
    <property type="entry name" value="CALCIUM BINDING PROTEIN"/>
    <property type="match status" value="1"/>
</dbReference>
<keyword evidence="5" id="KW-1185">Reference proteome</keyword>
<evidence type="ECO:0000313" key="5">
    <source>
        <dbReference type="Proteomes" id="UP000825935"/>
    </source>
</evidence>
<dbReference type="InterPro" id="IPR002048">
    <property type="entry name" value="EF_hand_dom"/>
</dbReference>
<proteinExistence type="predicted"/>
<dbReference type="Pfam" id="PF13499">
    <property type="entry name" value="EF-hand_7"/>
    <property type="match status" value="2"/>
</dbReference>
<dbReference type="InterPro" id="IPR011992">
    <property type="entry name" value="EF-hand-dom_pair"/>
</dbReference>
<dbReference type="AlphaFoldDB" id="A0A8T2T945"/>
<sequence length="183" mass="21382">MESQVRSNNRCITWCKRSLQMRRKVHGNSVSEKQELTGPRNYMRASKQEKMREAFNFFDTDNNGKISASELRMVLERTREDASDEAVERIMQELDKDGDGELSFEEFMLSDPFPKGFHQNLMEAFSKFDMNQDGLISSQELQMVMQNLGLNVSLDDCRQMIWHVDNDGDGHVNFEEFQLMMMS</sequence>
<dbReference type="Proteomes" id="UP000825935">
    <property type="component" value="Chromosome 15"/>
</dbReference>
<feature type="domain" description="EF-hand" evidence="3">
    <location>
        <begin position="46"/>
        <end position="81"/>
    </location>
</feature>
<name>A0A8T2T945_CERRI</name>
<reference evidence="4" key="1">
    <citation type="submission" date="2021-08" db="EMBL/GenBank/DDBJ databases">
        <title>WGS assembly of Ceratopteris richardii.</title>
        <authorList>
            <person name="Marchant D.B."/>
            <person name="Chen G."/>
            <person name="Jenkins J."/>
            <person name="Shu S."/>
            <person name="Leebens-Mack J."/>
            <person name="Grimwood J."/>
            <person name="Schmutz J."/>
            <person name="Soltis P."/>
            <person name="Soltis D."/>
            <person name="Chen Z.-H."/>
        </authorList>
    </citation>
    <scope>NUCLEOTIDE SEQUENCE</scope>
    <source>
        <strain evidence="4">Whitten #5841</strain>
        <tissue evidence="4">Leaf</tissue>
    </source>
</reference>
<comment type="caution">
    <text evidence="4">The sequence shown here is derived from an EMBL/GenBank/DDBJ whole genome shotgun (WGS) entry which is preliminary data.</text>
</comment>
<evidence type="ECO:0000259" key="3">
    <source>
        <dbReference type="PROSITE" id="PS50222"/>
    </source>
</evidence>
<evidence type="ECO:0000256" key="2">
    <source>
        <dbReference type="ARBA" id="ARBA00022837"/>
    </source>
</evidence>
<feature type="domain" description="EF-hand" evidence="3">
    <location>
        <begin position="152"/>
        <end position="183"/>
    </location>
</feature>
<dbReference type="PROSITE" id="PS00018">
    <property type="entry name" value="EF_HAND_1"/>
    <property type="match status" value="3"/>
</dbReference>
<evidence type="ECO:0000256" key="1">
    <source>
        <dbReference type="ARBA" id="ARBA00022737"/>
    </source>
</evidence>
<evidence type="ECO:0000313" key="4">
    <source>
        <dbReference type="EMBL" id="KAH7405439.1"/>
    </source>
</evidence>
<dbReference type="GO" id="GO:0005509">
    <property type="term" value="F:calcium ion binding"/>
    <property type="evidence" value="ECO:0007669"/>
    <property type="project" value="InterPro"/>
</dbReference>
<dbReference type="PROSITE" id="PS50222">
    <property type="entry name" value="EF_HAND_2"/>
    <property type="match status" value="4"/>
</dbReference>
<dbReference type="CDD" id="cd00051">
    <property type="entry name" value="EFh"/>
    <property type="match status" value="2"/>
</dbReference>
<organism evidence="4 5">
    <name type="scientific">Ceratopteris richardii</name>
    <name type="common">Triangle waterfern</name>
    <dbReference type="NCBI Taxonomy" id="49495"/>
    <lineage>
        <taxon>Eukaryota</taxon>
        <taxon>Viridiplantae</taxon>
        <taxon>Streptophyta</taxon>
        <taxon>Embryophyta</taxon>
        <taxon>Tracheophyta</taxon>
        <taxon>Polypodiopsida</taxon>
        <taxon>Polypodiidae</taxon>
        <taxon>Polypodiales</taxon>
        <taxon>Pteridineae</taxon>
        <taxon>Pteridaceae</taxon>
        <taxon>Parkerioideae</taxon>
        <taxon>Ceratopteris</taxon>
    </lineage>
</organism>
<dbReference type="EMBL" id="CM035420">
    <property type="protein sequence ID" value="KAH7405439.1"/>
    <property type="molecule type" value="Genomic_DNA"/>
</dbReference>
<feature type="domain" description="EF-hand" evidence="3">
    <location>
        <begin position="82"/>
        <end position="107"/>
    </location>
</feature>
<dbReference type="FunFam" id="1.10.238.10:FF:000001">
    <property type="entry name" value="Calmodulin 1"/>
    <property type="match status" value="2"/>
</dbReference>
<keyword evidence="1" id="KW-0677">Repeat</keyword>
<dbReference type="OrthoDB" id="26525at2759"/>
<dbReference type="OMA" id="CITWCKR"/>
<feature type="domain" description="EF-hand" evidence="3">
    <location>
        <begin position="116"/>
        <end position="151"/>
    </location>
</feature>
<gene>
    <name evidence="4" type="ORF">KP509_15G070300</name>
</gene>
<keyword evidence="2" id="KW-0106">Calcium</keyword>
<dbReference type="SUPFAM" id="SSF47473">
    <property type="entry name" value="EF-hand"/>
    <property type="match status" value="1"/>
</dbReference>
<dbReference type="SMART" id="SM00054">
    <property type="entry name" value="EFh"/>
    <property type="match status" value="4"/>
</dbReference>
<dbReference type="InterPro" id="IPR018247">
    <property type="entry name" value="EF_Hand_1_Ca_BS"/>
</dbReference>